<dbReference type="EMBL" id="ABCS01000060">
    <property type="protein sequence ID" value="EDM76670.1"/>
    <property type="molecule type" value="Genomic_DNA"/>
</dbReference>
<dbReference type="PANTHER" id="PTHR32305">
    <property type="match status" value="1"/>
</dbReference>
<dbReference type="Proteomes" id="UP000005801">
    <property type="component" value="Unassembled WGS sequence"/>
</dbReference>
<dbReference type="InterPro" id="IPR022045">
    <property type="entry name" value="TcdB_toxin_mid/N"/>
</dbReference>
<dbReference type="InterPro" id="IPR028994">
    <property type="entry name" value="Integrin_alpha_N"/>
</dbReference>
<protein>
    <submittedName>
        <fullName evidence="7">Uncharacterized protein</fullName>
    </submittedName>
</protein>
<name>A6GBQ3_9BACT</name>
<dbReference type="STRING" id="391625.PPSIR1_38119"/>
<dbReference type="eggNOG" id="COG3209">
    <property type="taxonomic scope" value="Bacteria"/>
</dbReference>
<feature type="domain" description="Insecticide toxin TcdB middle/C-terminal" evidence="5">
    <location>
        <begin position="928"/>
        <end position="1042"/>
    </location>
</feature>
<dbReference type="Pfam" id="PF03534">
    <property type="entry name" value="SpvB"/>
    <property type="match status" value="1"/>
</dbReference>
<dbReference type="OrthoDB" id="9757552at2"/>
<evidence type="ECO:0000259" key="5">
    <source>
        <dbReference type="Pfam" id="PF12255"/>
    </source>
</evidence>
<dbReference type="Pfam" id="PF12256">
    <property type="entry name" value="TcdB_toxin_midN"/>
    <property type="match status" value="1"/>
</dbReference>
<comment type="subcellular location">
    <subcellularLocation>
        <location evidence="1">Secreted</location>
    </subcellularLocation>
</comment>
<dbReference type="GO" id="GO:0005576">
    <property type="term" value="C:extracellular region"/>
    <property type="evidence" value="ECO:0007669"/>
    <property type="project" value="UniProtKB-SubCell"/>
</dbReference>
<evidence type="ECO:0000256" key="1">
    <source>
        <dbReference type="ARBA" id="ARBA00004613"/>
    </source>
</evidence>
<dbReference type="InterPro" id="IPR003284">
    <property type="entry name" value="Sal_SpvB"/>
</dbReference>
<dbReference type="Pfam" id="PF12255">
    <property type="entry name" value="TcdB_toxin_midC"/>
    <property type="match status" value="1"/>
</dbReference>
<comment type="caution">
    <text evidence="7">The sequence shown here is derived from an EMBL/GenBank/DDBJ whole genome shotgun (WGS) entry which is preliminary data.</text>
</comment>
<dbReference type="RefSeq" id="WP_006974144.1">
    <property type="nucleotide sequence ID" value="NZ_ABCS01000060.1"/>
</dbReference>
<evidence type="ECO:0000313" key="8">
    <source>
        <dbReference type="Proteomes" id="UP000005801"/>
    </source>
</evidence>
<organism evidence="7 8">
    <name type="scientific">Plesiocystis pacifica SIR-1</name>
    <dbReference type="NCBI Taxonomy" id="391625"/>
    <lineage>
        <taxon>Bacteria</taxon>
        <taxon>Pseudomonadati</taxon>
        <taxon>Myxococcota</taxon>
        <taxon>Polyangia</taxon>
        <taxon>Nannocystales</taxon>
        <taxon>Nannocystaceae</taxon>
        <taxon>Plesiocystis</taxon>
    </lineage>
</organism>
<keyword evidence="2" id="KW-0964">Secreted</keyword>
<feature type="region of interest" description="Disordered" evidence="4">
    <location>
        <begin position="1"/>
        <end position="50"/>
    </location>
</feature>
<dbReference type="PRINTS" id="PR01341">
    <property type="entry name" value="SALSPVBPROT"/>
</dbReference>
<dbReference type="PANTHER" id="PTHR32305:SF15">
    <property type="entry name" value="PROTEIN RHSA-RELATED"/>
    <property type="match status" value="1"/>
</dbReference>
<dbReference type="InterPro" id="IPR022044">
    <property type="entry name" value="TcdB_toxin_mid/C"/>
</dbReference>
<dbReference type="NCBIfam" id="TIGR01643">
    <property type="entry name" value="YD_repeat_2x"/>
    <property type="match status" value="1"/>
</dbReference>
<dbReference type="eggNOG" id="COG1372">
    <property type="taxonomic scope" value="Bacteria"/>
</dbReference>
<feature type="compositionally biased region" description="Low complexity" evidence="4">
    <location>
        <begin position="2377"/>
        <end position="2389"/>
    </location>
</feature>
<gene>
    <name evidence="7" type="ORF">PPSIR1_38119</name>
</gene>
<evidence type="ECO:0000259" key="6">
    <source>
        <dbReference type="Pfam" id="PF12256"/>
    </source>
</evidence>
<reference evidence="7 8" key="1">
    <citation type="submission" date="2007-06" db="EMBL/GenBank/DDBJ databases">
        <authorList>
            <person name="Shimkets L."/>
            <person name="Ferriera S."/>
            <person name="Johnson J."/>
            <person name="Kravitz S."/>
            <person name="Beeson K."/>
            <person name="Sutton G."/>
            <person name="Rogers Y.-H."/>
            <person name="Friedman R."/>
            <person name="Frazier M."/>
            <person name="Venter J.C."/>
        </authorList>
    </citation>
    <scope>NUCLEOTIDE SEQUENCE [LARGE SCALE GENOMIC DNA]</scope>
    <source>
        <strain evidence="7 8">SIR-1</strain>
    </source>
</reference>
<feature type="region of interest" description="Disordered" evidence="4">
    <location>
        <begin position="1839"/>
        <end position="1866"/>
    </location>
</feature>
<sequence length="2507" mass="273856">MSDYDIFGAGSGDGDPQAPRPGGQQRPSPWGASSAPGADGSGEDSPFVDKSQFGTQLELPKGGGAVRGMGETFEADMFTGSAGLSVPLALSPGRAGGLAPSLALSYSSGSGNGPFGHGWSLGLPVIARKTERGLPRYRDDSESEADVFVLAGAEDLVPERDAQGERVILEREGFRVHRYRPRVEGAFARIERWVEHGTGRTHWRTLSRDNVHSLYGRDPSRNSTVHDPERPERVFRWLLDEVRDDRGHVVVYEYAPEDRAGVDGSSPAEATRGASTAQRYPARIFYGNGTPHVAGDWLFEVVFDYGGHGEEIDGELAISPQAVRPWALRPDAFSSFRPGFDLRTRRLCRRVLMFHRIPELDAEPYLVAATVLSHREAPSVTRVDAIAHVAYEKNPDTGRFVAAEFPALRFRYSESVPERAPKTLEASALEGLPTGIDGAALRFVDLHGEGLPGILAEHGGAWFYKRNLGSGRFGPPEVLPKPTAAQLSAGAGLSALEGAGPKLVVDMRSPLAGYVDRRDGSATLHPDGTGREWGEFVPFAQLPTADLSHPEAQRLDLAGDGLPDLLIPRGEHLDWYRSAGKRGFEAAQRVPLPRDQHGSPRLIFRDPQRAVLFADMSGDGLADLVCISSGGVHYWPNLGYGRFGVRTAMGGDTLLDHPDQFSPARVKLVDLDGTGPSDLIYLGARGCFVRKNLSGNTFSSAQRLNAFPLAHAAGTVDVIDLEGRGTACLVWSSPLGAERGLQLRYLDLNGPQKPNLLVEVDNNRGLVTRTHYEPSTTFYLRDRAAGRPWATSLPYPVQLVARVETHDQISQQKAVRHYAYHHGYHDAYEREFRGFGMVETWDTESFEAFSDADASLFSFEHAPSNTVEEKLHQPPVHTKTWMHTGAFAGWQRVSAIFSQEYYAGDPSAFVLPDSVWPDGLTPREAREAARALRGRVLRSEVYALDGDPIKEPHPYTVSEANFALSCLQPKGPRDRDHGVFLVHSRETLTTHYDREPTDPRVSHGMTLEVDDFGTVLRSAALVYPRRPGAPDLHPEQSKAHVTLSEASVAHDHGDPDRLRLGIGLESKSFELLGVAPSASARVEFEALRSACASALEVPYTQDQPPPADTVHKRLLGHGRVRYYADDLSGPLPEGQHGVRALPYDSLTRALDESQFTAVFGALDHAPSLALLESEGGYRYEADNGGLWLVSGHTIPDPALFYAGTTFVDPFGNQYTTTVDAHALLPVSASSPLGHTVHVQNDYRLLSPWEQTDINGTRSQVAFDTRGVVVKSAILGPNGEGDTLDEPTAVFEYELFRFRDQGLPNRAHARARETHGDPNTAWQHSYAYFGGAGQTILVKAQAEPGPAPKRDADGQLILGGDGLPILEDTAPNLRWIGNGRAILDNKGQVLRQYEPYFSSTHEYEDEAELVEQGVSPLMHYDPIGRVVRTDLPNGTFSKVETTPWTLVSYDPNDTVADSSWYAERIALPGATEDEQKEKRAAQLAFEHRDTPSRAVLDSLGRPFLAIDDLGDGALLETRAELDIRGLPTKIIDARGNIAEQRTYGFLGQLLSESSVDAGSRWGLTTIAGEPLRSWDQRGQCFRSTFDALRRPVDSYVHLASGTEVLLSRTLYGDALPNPDAAHHRGRVYRSYGGGGQSTVVAYDFKGLPTRVEQRLLADPQAKNDWTALAPHTTIEAMAAAAALSLEGEDELLASESTHDALGRLLTALSPDGSTVTYAYNQRGLLASVDCHHRGAATASPVLSDLTYDVHGRQTRVARAANATVTTHDYDPLTFRLRHILTTRTSDGERLQDLRYHYDPVGNITDIRDHAQQTVFFQNQVVHAANSYVYDPLYRLVEATGREHASQGTSQRTHAQLPPDGAAAPMANDPNALRRYTQRYSYDGVGNLTKVQHLPSTGSGWTRHYQYATTGNRLVATSAPGDSQGPLYSDTPTYSHSYAHDAHGNLATMPHLQAMAWDELEQLHRVEVGSQTVYCQYAGGQRVRKFVVHSGSTTEERVYVGAIERYRKRVNGQLEEEWQTLHVGGALVETRTVLDGAAANDPTPSWRFQLSNHLGSATTEVSETGAIISHEEYHPYGTSAYRMVDSQLDVPPKRYRFTGMERDEETGLSYHSARYYAPWLGRWTAADPIGLGDGVNRFAYVRGNPTNFVDPTGFAGESENHIYSDQWGNFAERAYQIGRSEQQLDQWREEAAARESLLAVQLLSGGKHSQAARDTLDFLATIEYAERDIAIRRQELWQDIHAARRDANAANIILRSGFQIEAMSQVTAGIAMITISAFAEAPTGGASTVGIIEGWALVVQGATQSVRGKHVEDGIHVMLRASMENNLAGADPDEMATLVRLGLGFQATARSVGSTGPGLWGTKPSASEVPVLQSQTELSAQSASSAGARGSTEVASAVGGEDSVPLYRAVEPAELADIQATGEFRNPYGIEVKYFSTTLDGAAEEAKLLHRFSKEPMTIVETSIPRSSLDMIPQGNTLLVDGAVPTVVLPTDLLQLLSPPSILNYTPLL</sequence>
<dbReference type="SUPFAM" id="SSF69318">
    <property type="entry name" value="Integrin alpha N-terminal domain"/>
    <property type="match status" value="1"/>
</dbReference>
<dbReference type="InterPro" id="IPR006530">
    <property type="entry name" value="YD"/>
</dbReference>
<feature type="domain" description="Insecticide toxin TcdB middle/N-terminal" evidence="6">
    <location>
        <begin position="693"/>
        <end position="846"/>
    </location>
</feature>
<dbReference type="Gene3D" id="2.180.10.10">
    <property type="entry name" value="RHS repeat-associated core"/>
    <property type="match status" value="1"/>
</dbReference>
<accession>A6GBQ3</accession>
<evidence type="ECO:0000256" key="3">
    <source>
        <dbReference type="ARBA" id="ARBA00023026"/>
    </source>
</evidence>
<evidence type="ECO:0000256" key="4">
    <source>
        <dbReference type="SAM" id="MobiDB-lite"/>
    </source>
</evidence>
<keyword evidence="8" id="KW-1185">Reference proteome</keyword>
<evidence type="ECO:0000313" key="7">
    <source>
        <dbReference type="EMBL" id="EDM76670.1"/>
    </source>
</evidence>
<dbReference type="InterPro" id="IPR050708">
    <property type="entry name" value="T6SS_VgrG/RHS"/>
</dbReference>
<evidence type="ECO:0000256" key="2">
    <source>
        <dbReference type="ARBA" id="ARBA00022525"/>
    </source>
</evidence>
<proteinExistence type="predicted"/>
<feature type="region of interest" description="Disordered" evidence="4">
    <location>
        <begin position="2369"/>
        <end position="2393"/>
    </location>
</feature>
<dbReference type="GO" id="GO:0005737">
    <property type="term" value="C:cytoplasm"/>
    <property type="evidence" value="ECO:0007669"/>
    <property type="project" value="InterPro"/>
</dbReference>
<feature type="compositionally biased region" description="Low complexity" evidence="4">
    <location>
        <begin position="14"/>
        <end position="38"/>
    </location>
</feature>
<dbReference type="InterPro" id="IPR022385">
    <property type="entry name" value="Rhs_assc_core"/>
</dbReference>
<keyword evidence="3" id="KW-0843">Virulence</keyword>
<dbReference type="NCBIfam" id="TIGR03696">
    <property type="entry name" value="Rhs_assc_core"/>
    <property type="match status" value="1"/>
</dbReference>